<dbReference type="RefSeq" id="WP_124245595.1">
    <property type="nucleotide sequence ID" value="NZ_CP027806.1"/>
</dbReference>
<keyword evidence="4" id="KW-1185">Reference proteome</keyword>
<proteinExistence type="predicted"/>
<protein>
    <submittedName>
        <fullName evidence="3">Pimeloyl-ACP methyl ester carboxylesterase</fullName>
    </submittedName>
</protein>
<dbReference type="InterPro" id="IPR029058">
    <property type="entry name" value="AB_hydrolase_fold"/>
</dbReference>
<organism evidence="3 4">
    <name type="scientific">Cyclonatronum proteinivorum</name>
    <dbReference type="NCBI Taxonomy" id="1457365"/>
    <lineage>
        <taxon>Bacteria</taxon>
        <taxon>Pseudomonadati</taxon>
        <taxon>Balneolota</taxon>
        <taxon>Balneolia</taxon>
        <taxon>Balneolales</taxon>
        <taxon>Cyclonatronaceae</taxon>
        <taxon>Cyclonatronum</taxon>
    </lineage>
</organism>
<dbReference type="Pfam" id="PF00561">
    <property type="entry name" value="Abhydrolase_1"/>
    <property type="match status" value="1"/>
</dbReference>
<dbReference type="Gene3D" id="3.40.50.1820">
    <property type="entry name" value="alpha/beta hydrolase"/>
    <property type="match status" value="1"/>
</dbReference>
<name>A0A345UM13_9BACT</name>
<dbReference type="AlphaFoldDB" id="A0A345UM13"/>
<dbReference type="Proteomes" id="UP000254808">
    <property type="component" value="Chromosome"/>
</dbReference>
<dbReference type="SUPFAM" id="SSF53474">
    <property type="entry name" value="alpha/beta-Hydrolases"/>
    <property type="match status" value="1"/>
</dbReference>
<evidence type="ECO:0000313" key="4">
    <source>
        <dbReference type="Proteomes" id="UP000254808"/>
    </source>
</evidence>
<reference evidence="3 4" key="1">
    <citation type="submission" date="2018-03" db="EMBL/GenBank/DDBJ databases">
        <title>Phenotypic and genomic properties of Cyclonatronum proteinivorum gen. nov., sp. nov., a haloalkaliphilic bacteroidete from soda lakes possessing Na+-translocating rhodopsin.</title>
        <authorList>
            <person name="Toshchakov S.V."/>
            <person name="Korzhenkov A."/>
            <person name="Samarov N.I."/>
            <person name="Kublanov I.V."/>
            <person name="Muntyan M.S."/>
            <person name="Sorokin D.Y."/>
        </authorList>
    </citation>
    <scope>NUCLEOTIDE SEQUENCE [LARGE SCALE GENOMIC DNA]</scope>
    <source>
        <strain evidence="3 4">Omega</strain>
    </source>
</reference>
<dbReference type="EMBL" id="CP027806">
    <property type="protein sequence ID" value="AXJ01515.1"/>
    <property type="molecule type" value="Genomic_DNA"/>
</dbReference>
<dbReference type="InterPro" id="IPR000073">
    <property type="entry name" value="AB_hydrolase_1"/>
</dbReference>
<feature type="domain" description="AB hydrolase-1" evidence="2">
    <location>
        <begin position="65"/>
        <end position="352"/>
    </location>
</feature>
<evidence type="ECO:0000313" key="3">
    <source>
        <dbReference type="EMBL" id="AXJ01515.1"/>
    </source>
</evidence>
<dbReference type="PANTHER" id="PTHR46438">
    <property type="entry name" value="ALPHA/BETA-HYDROLASES SUPERFAMILY PROTEIN"/>
    <property type="match status" value="1"/>
</dbReference>
<evidence type="ECO:0000256" key="1">
    <source>
        <dbReference type="SAM" id="MobiDB-lite"/>
    </source>
</evidence>
<dbReference type="PRINTS" id="PR00111">
    <property type="entry name" value="ABHYDROLASE"/>
</dbReference>
<gene>
    <name evidence="3" type="ORF">CYPRO_2269</name>
</gene>
<dbReference type="OrthoDB" id="9780932at2"/>
<evidence type="ECO:0000259" key="2">
    <source>
        <dbReference type="Pfam" id="PF00561"/>
    </source>
</evidence>
<accession>A0A345UM13</accession>
<feature type="region of interest" description="Disordered" evidence="1">
    <location>
        <begin position="283"/>
        <end position="302"/>
    </location>
</feature>
<sequence>MNFIRNLFKFTGFLLLLILLLLAGLIRPDLSVERLAETYATEDSHFFAVDGMIAHYRDEGPADAPVLLLLHGTFASLHTWDAWTAALTPDFRVIRVDLPGFGLTGPQPDNDYGIRATLSFLEALRRETGTESWSVAGNSLGARYAMAWAQHFPQQTESLILLNGGGIPVQTVPPEQQQQEQQEQALVEHEPEQAHDVVADTARASATPDTSRASAQQQQRSSLLLDALGNPVVRKGLSILTPKFAFRHSLREVYYDRERISEETVTQYYELLRREGNRQAFLTRNQGPLPGADRSHLPELPEPSSLDDTPVLILWGEHDNWIPVQNAHRIAAAIPHASLIIYEDAGHVPMEEIPDRSVADTARFLKGQE</sequence>
<dbReference type="PANTHER" id="PTHR46438:SF11">
    <property type="entry name" value="LIPASE-RELATED"/>
    <property type="match status" value="1"/>
</dbReference>
<dbReference type="KEGG" id="cprv:CYPRO_2269"/>